<name>A0ABM6LN96_9BACI</name>
<evidence type="ECO:0000256" key="2">
    <source>
        <dbReference type="ARBA" id="ARBA00023002"/>
    </source>
</evidence>
<keyword evidence="2 3" id="KW-0560">Oxidoreductase</keyword>
<dbReference type="SUPFAM" id="SSF51735">
    <property type="entry name" value="NAD(P)-binding Rossmann-fold domains"/>
    <property type="match status" value="1"/>
</dbReference>
<reference evidence="3 4" key="1">
    <citation type="submission" date="2017-06" db="EMBL/GenBank/DDBJ databases">
        <title>Genome sequence of Bacillus sonorensis strain SRCM101395.</title>
        <authorList>
            <person name="Cho S.H."/>
        </authorList>
    </citation>
    <scope>NUCLEOTIDE SEQUENCE [LARGE SCALE GENOMIC DNA]</scope>
    <source>
        <strain evidence="3 4">SRCM101395</strain>
    </source>
</reference>
<dbReference type="PRINTS" id="PR00081">
    <property type="entry name" value="GDHRDH"/>
</dbReference>
<dbReference type="CDD" id="cd05362">
    <property type="entry name" value="THN_reductase-like_SDR_c"/>
    <property type="match status" value="1"/>
</dbReference>
<dbReference type="PRINTS" id="PR00080">
    <property type="entry name" value="SDRFAMILY"/>
</dbReference>
<dbReference type="InterPro" id="IPR036291">
    <property type="entry name" value="NAD(P)-bd_dom_sf"/>
</dbReference>
<keyword evidence="4" id="KW-1185">Reference proteome</keyword>
<dbReference type="RefSeq" id="WP_420920306.1">
    <property type="nucleotide sequence ID" value="NZ_CP021920.1"/>
</dbReference>
<evidence type="ECO:0000313" key="4">
    <source>
        <dbReference type="Proteomes" id="UP000196877"/>
    </source>
</evidence>
<dbReference type="PANTHER" id="PTHR48107:SF7">
    <property type="entry name" value="RE15974P"/>
    <property type="match status" value="1"/>
</dbReference>
<protein>
    <submittedName>
        <fullName evidence="3">3-oxoacyl-[acyl-carrier-protein] reductase</fullName>
        <ecNumber evidence="3">1.1.1.100</ecNumber>
    </submittedName>
</protein>
<dbReference type="PANTHER" id="PTHR48107">
    <property type="entry name" value="NADPH-DEPENDENT ALDEHYDE REDUCTASE-LIKE PROTEIN, CHLOROPLASTIC-RELATED"/>
    <property type="match status" value="1"/>
</dbReference>
<dbReference type="NCBIfam" id="NF005559">
    <property type="entry name" value="PRK07231.1"/>
    <property type="match status" value="1"/>
</dbReference>
<sequence length="252" mass="27286">MRRRIKHAGCKRKTAIVTGASRGIGRTIAEQLAGLGIKVAVNYASSPEKAKEVVEGIREKGGEAVAVQADLSTVAGVKSLFTKTVEAFGKVDILINNAGVNIYKPIQDVTEEDFDKQFNLNVKGTFFACQQAMTYMEEKGRIVNFSTSVAGQMFPTYSVYAGTKGAVEQFTRQLAKEFAAKQITINAVAPGPVNTELFTEGKTEEQIEGLKKSIGLGRIGEPEDIANVIEFLVSEKSQWITGQTIRVNGGFI</sequence>
<accession>A0ABM6LN96</accession>
<evidence type="ECO:0000256" key="1">
    <source>
        <dbReference type="ARBA" id="ARBA00006484"/>
    </source>
</evidence>
<dbReference type="InterPro" id="IPR002347">
    <property type="entry name" value="SDR_fam"/>
</dbReference>
<comment type="similarity">
    <text evidence="1">Belongs to the short-chain dehydrogenases/reductases (SDR) family.</text>
</comment>
<dbReference type="Proteomes" id="UP000196877">
    <property type="component" value="Chromosome"/>
</dbReference>
<dbReference type="EMBL" id="CP021920">
    <property type="protein sequence ID" value="ASB90892.1"/>
    <property type="molecule type" value="Genomic_DNA"/>
</dbReference>
<evidence type="ECO:0000313" key="3">
    <source>
        <dbReference type="EMBL" id="ASB90892.1"/>
    </source>
</evidence>
<organism evidence="3 4">
    <name type="scientific">Bacillus sonorensis</name>
    <dbReference type="NCBI Taxonomy" id="119858"/>
    <lineage>
        <taxon>Bacteria</taxon>
        <taxon>Bacillati</taxon>
        <taxon>Bacillota</taxon>
        <taxon>Bacilli</taxon>
        <taxon>Bacillales</taxon>
        <taxon>Bacillaceae</taxon>
        <taxon>Bacillus</taxon>
    </lineage>
</organism>
<proteinExistence type="inferred from homology"/>
<gene>
    <name evidence="3" type="ORF">S101395_04397</name>
</gene>
<dbReference type="EC" id="1.1.1.100" evidence="3"/>
<dbReference type="Pfam" id="PF13561">
    <property type="entry name" value="adh_short_C2"/>
    <property type="match status" value="1"/>
</dbReference>
<dbReference type="Gene3D" id="3.40.50.720">
    <property type="entry name" value="NAD(P)-binding Rossmann-like Domain"/>
    <property type="match status" value="1"/>
</dbReference>
<dbReference type="GO" id="GO:0004316">
    <property type="term" value="F:3-oxoacyl-[acyl-carrier-protein] reductase (NADPH) activity"/>
    <property type="evidence" value="ECO:0007669"/>
    <property type="project" value="UniProtKB-EC"/>
</dbReference>